<evidence type="ECO:0000256" key="6">
    <source>
        <dbReference type="SAM" id="Phobius"/>
    </source>
</evidence>
<feature type="transmembrane region" description="Helical" evidence="6">
    <location>
        <begin position="71"/>
        <end position="95"/>
    </location>
</feature>
<dbReference type="InterPro" id="IPR000572">
    <property type="entry name" value="OxRdtase_Mopterin-bd_dom"/>
</dbReference>
<dbReference type="OrthoDB" id="197262at2"/>
<gene>
    <name evidence="9" type="ORF">FNU79_09930</name>
</gene>
<feature type="transmembrane region" description="Helical" evidence="6">
    <location>
        <begin position="306"/>
        <end position="329"/>
    </location>
</feature>
<accession>A0A553UZ55</accession>
<evidence type="ECO:0000313" key="10">
    <source>
        <dbReference type="Proteomes" id="UP000316092"/>
    </source>
</evidence>
<dbReference type="Pfam" id="PF00174">
    <property type="entry name" value="Oxidored_molyb"/>
    <property type="match status" value="1"/>
</dbReference>
<comment type="subcellular location">
    <subcellularLocation>
        <location evidence="1">Cell membrane</location>
        <topology evidence="1">Multi-pass membrane protein</topology>
    </subcellularLocation>
</comment>
<feature type="transmembrane region" description="Helical" evidence="6">
    <location>
        <begin position="222"/>
        <end position="246"/>
    </location>
</feature>
<organism evidence="9 10">
    <name type="scientific">Deinococcus detaillensis</name>
    <dbReference type="NCBI Taxonomy" id="2592048"/>
    <lineage>
        <taxon>Bacteria</taxon>
        <taxon>Thermotogati</taxon>
        <taxon>Deinococcota</taxon>
        <taxon>Deinococci</taxon>
        <taxon>Deinococcales</taxon>
        <taxon>Deinococcaceae</taxon>
        <taxon>Deinococcus</taxon>
    </lineage>
</organism>
<dbReference type="PANTHER" id="PTHR43032:SF2">
    <property type="entry name" value="BLL0505 PROTEIN"/>
    <property type="match status" value="1"/>
</dbReference>
<dbReference type="SUPFAM" id="SSF81342">
    <property type="entry name" value="Transmembrane di-heme cytochromes"/>
    <property type="match status" value="1"/>
</dbReference>
<feature type="transmembrane region" description="Helical" evidence="6">
    <location>
        <begin position="266"/>
        <end position="286"/>
    </location>
</feature>
<proteinExistence type="predicted"/>
<dbReference type="AlphaFoldDB" id="A0A553UZ55"/>
<dbReference type="SUPFAM" id="SSF56524">
    <property type="entry name" value="Oxidoreductase molybdopterin-binding domain"/>
    <property type="match status" value="1"/>
</dbReference>
<evidence type="ECO:0000256" key="5">
    <source>
        <dbReference type="ARBA" id="ARBA00023136"/>
    </source>
</evidence>
<dbReference type="GO" id="GO:0022904">
    <property type="term" value="P:respiratory electron transport chain"/>
    <property type="evidence" value="ECO:0007669"/>
    <property type="project" value="InterPro"/>
</dbReference>
<evidence type="ECO:0000259" key="7">
    <source>
        <dbReference type="Pfam" id="PF00174"/>
    </source>
</evidence>
<reference evidence="9 10" key="1">
    <citation type="submission" date="2019-07" db="EMBL/GenBank/DDBJ databases">
        <title>Deinococcus detaillus sp. nov., isolated from humus soil in Antarctica.</title>
        <authorList>
            <person name="Zhang K."/>
        </authorList>
    </citation>
    <scope>NUCLEOTIDE SEQUENCE [LARGE SCALE GENOMIC DNA]</scope>
    <source>
        <strain evidence="9 10">H1</strain>
    </source>
</reference>
<dbReference type="EMBL" id="VKDB01000009">
    <property type="protein sequence ID" value="TSA85503.1"/>
    <property type="molecule type" value="Genomic_DNA"/>
</dbReference>
<dbReference type="GO" id="GO:0009055">
    <property type="term" value="F:electron transfer activity"/>
    <property type="evidence" value="ECO:0007669"/>
    <property type="project" value="InterPro"/>
</dbReference>
<evidence type="ECO:0000256" key="2">
    <source>
        <dbReference type="ARBA" id="ARBA00022475"/>
    </source>
</evidence>
<dbReference type="InterPro" id="IPR016174">
    <property type="entry name" value="Di-haem_cyt_TM"/>
</dbReference>
<dbReference type="PANTHER" id="PTHR43032">
    <property type="entry name" value="PROTEIN-METHIONINE-SULFOXIDE REDUCTASE"/>
    <property type="match status" value="1"/>
</dbReference>
<dbReference type="InterPro" id="IPR011577">
    <property type="entry name" value="Cyt_b561_bac/Ni-Hgenase"/>
</dbReference>
<keyword evidence="10" id="KW-1185">Reference proteome</keyword>
<evidence type="ECO:0000256" key="3">
    <source>
        <dbReference type="ARBA" id="ARBA00022692"/>
    </source>
</evidence>
<comment type="caution">
    <text evidence="9">The sequence shown here is derived from an EMBL/GenBank/DDBJ whole genome shotgun (WGS) entry which is preliminary data.</text>
</comment>
<name>A0A553UZ55_9DEIO</name>
<keyword evidence="3 6" id="KW-0812">Transmembrane</keyword>
<evidence type="ECO:0000256" key="4">
    <source>
        <dbReference type="ARBA" id="ARBA00022989"/>
    </source>
</evidence>
<dbReference type="RefSeq" id="WP_143720697.1">
    <property type="nucleotide sequence ID" value="NZ_VKDB01000009.1"/>
</dbReference>
<feature type="transmembrane region" description="Helical" evidence="6">
    <location>
        <begin position="27"/>
        <end position="51"/>
    </location>
</feature>
<dbReference type="Gene3D" id="3.90.420.10">
    <property type="entry name" value="Oxidoreductase, molybdopterin-binding domain"/>
    <property type="match status" value="1"/>
</dbReference>
<protein>
    <submittedName>
        <fullName evidence="9">Molybdopterin-dependent oxidoreductase</fullName>
    </submittedName>
</protein>
<feature type="domain" description="Cytochrome b561 bacterial/Ni-hydrogenase" evidence="8">
    <location>
        <begin position="69"/>
        <end position="292"/>
    </location>
</feature>
<keyword evidence="5 6" id="KW-0472">Membrane</keyword>
<dbReference type="Pfam" id="PF01292">
    <property type="entry name" value="Ni_hydr_CYTB"/>
    <property type="match status" value="1"/>
</dbReference>
<sequence>MHSSRPKENSVHFPVDRRPGLWIRPELLIGLTALVALPIIIAWIQYGLFGLPAVTDPVRTFSGSSSSGFPLWLRTAHYISFVLTLLLIRSGLSILADHPRLYRDRDCTPNSEWIRFTPLKVPTDRLWTAKDDARYISPLWSLPGYRHTVGVARHWHFLSVLFWVLTGVIYVVLLFVQGHWARLVPTYWGILPESWNIFVHYATFHLPAEPDGFYAYQALQQLAYFSVVFVMAPLSILSGLAMSPALDGRFSWYPRLFGGRQGARSLHFLLMVGFSVFLVIHVSLVIATGFVRNMNHIVMGNDTSSATGWILGLIGIAAALAVLFAAHWVSWHRPRALQLAARRTVGALTLRTLDPLTPSTEFSRDDISPHFWSNGKLPTSEEWQTLLAEDFQGFRLRVSGLVDHPVELSLGEIIALGQENHITLHHCIQGWSGVAEWGGLSMSALSELVRPQPEAKVMVFHSFGEGLYGGEYYETLSLRDALHPQCLLAYEMNGERLGANHGAPLRLRAENQLGYKMIKWISSIEFVASEKEVGQGFGGANEDHEYFDLVPNI</sequence>
<feature type="transmembrane region" description="Helical" evidence="6">
    <location>
        <begin position="155"/>
        <end position="176"/>
    </location>
</feature>
<dbReference type="GO" id="GO:0005886">
    <property type="term" value="C:plasma membrane"/>
    <property type="evidence" value="ECO:0007669"/>
    <property type="project" value="UniProtKB-SubCell"/>
</dbReference>
<evidence type="ECO:0000259" key="8">
    <source>
        <dbReference type="Pfam" id="PF01292"/>
    </source>
</evidence>
<feature type="domain" description="Oxidoreductase molybdopterin-binding" evidence="7">
    <location>
        <begin position="390"/>
        <end position="531"/>
    </location>
</feature>
<dbReference type="InterPro" id="IPR036374">
    <property type="entry name" value="OxRdtase_Mopterin-bd_sf"/>
</dbReference>
<evidence type="ECO:0000256" key="1">
    <source>
        <dbReference type="ARBA" id="ARBA00004651"/>
    </source>
</evidence>
<keyword evidence="4 6" id="KW-1133">Transmembrane helix</keyword>
<dbReference type="Proteomes" id="UP000316092">
    <property type="component" value="Unassembled WGS sequence"/>
</dbReference>
<keyword evidence="2" id="KW-1003">Cell membrane</keyword>
<dbReference type="Gene3D" id="1.20.950.20">
    <property type="entry name" value="Transmembrane di-heme cytochromes, Chain C"/>
    <property type="match status" value="1"/>
</dbReference>
<evidence type="ECO:0000313" key="9">
    <source>
        <dbReference type="EMBL" id="TSA85503.1"/>
    </source>
</evidence>